<keyword evidence="11" id="KW-1185">Reference proteome</keyword>
<keyword evidence="5 6" id="KW-0472">Membrane</keyword>
<organism evidence="8 10">
    <name type="scientific">Rhodovulum sulfidophilum</name>
    <name type="common">Rhodobacter sulfidophilus</name>
    <dbReference type="NCBI Taxonomy" id="35806"/>
    <lineage>
        <taxon>Bacteria</taxon>
        <taxon>Pseudomonadati</taxon>
        <taxon>Pseudomonadota</taxon>
        <taxon>Alphaproteobacteria</taxon>
        <taxon>Rhodobacterales</taxon>
        <taxon>Paracoccaceae</taxon>
        <taxon>Rhodovulum</taxon>
    </lineage>
</organism>
<dbReference type="Proteomes" id="UP000064912">
    <property type="component" value="Chromosome"/>
</dbReference>
<reference evidence="8 10" key="1">
    <citation type="submission" date="2015-02" db="EMBL/GenBank/DDBJ databases">
        <title>Genome sequene of Rhodovulum sulfidophilum DSM 2351.</title>
        <authorList>
            <person name="Nagao N."/>
        </authorList>
    </citation>
    <scope>NUCLEOTIDE SEQUENCE [LARGE SCALE GENOMIC DNA]</scope>
    <source>
        <strain evidence="8 10">DSM 2351</strain>
    </source>
</reference>
<evidence type="ECO:0000256" key="5">
    <source>
        <dbReference type="ARBA" id="ARBA00023136"/>
    </source>
</evidence>
<evidence type="ECO:0000313" key="8">
    <source>
        <dbReference type="EMBL" id="BAQ69602.1"/>
    </source>
</evidence>
<dbReference type="InterPro" id="IPR051791">
    <property type="entry name" value="Pra-immunoreactive"/>
</dbReference>
<dbReference type="EMBL" id="JAESJJ010000015">
    <property type="protein sequence ID" value="MBL3609555.1"/>
    <property type="molecule type" value="Genomic_DNA"/>
</dbReference>
<feature type="transmembrane region" description="Helical" evidence="6">
    <location>
        <begin position="33"/>
        <end position="51"/>
    </location>
</feature>
<evidence type="ECO:0000259" key="7">
    <source>
        <dbReference type="Pfam" id="PF06271"/>
    </source>
</evidence>
<dbReference type="AlphaFoldDB" id="A0A0D6B3D5"/>
<evidence type="ECO:0000313" key="11">
    <source>
        <dbReference type="Proteomes" id="UP000604473"/>
    </source>
</evidence>
<dbReference type="RefSeq" id="WP_060835086.1">
    <property type="nucleotide sequence ID" value="NZ_JAESJD010000019.1"/>
</dbReference>
<dbReference type="Pfam" id="PF06271">
    <property type="entry name" value="RDD"/>
    <property type="match status" value="1"/>
</dbReference>
<dbReference type="Proteomes" id="UP000604473">
    <property type="component" value="Unassembled WGS sequence"/>
</dbReference>
<dbReference type="PANTHER" id="PTHR36115">
    <property type="entry name" value="PROLINE-RICH ANTIGEN HOMOLOG-RELATED"/>
    <property type="match status" value="1"/>
</dbReference>
<dbReference type="InterPro" id="IPR010432">
    <property type="entry name" value="RDD"/>
</dbReference>
<evidence type="ECO:0000313" key="9">
    <source>
        <dbReference type="EMBL" id="MBL3609555.1"/>
    </source>
</evidence>
<keyword evidence="3 6" id="KW-0812">Transmembrane</keyword>
<dbReference type="eggNOG" id="COG1714">
    <property type="taxonomic scope" value="Bacteria"/>
</dbReference>
<reference evidence="9 11" key="2">
    <citation type="submission" date="2021-01" db="EMBL/GenBank/DDBJ databases">
        <title>Draft genomes of Rhodovulum sulfidophilum.</title>
        <authorList>
            <person name="Guzman M.S."/>
        </authorList>
    </citation>
    <scope>NUCLEOTIDE SEQUENCE [LARGE SCALE GENOMIC DNA]</scope>
    <source>
        <strain evidence="9 11">AB35</strain>
    </source>
</reference>
<gene>
    <name evidence="9" type="ORF">JMM60_12210</name>
    <name evidence="8" type="ORF">NHU_02451</name>
</gene>
<dbReference type="OrthoDB" id="7270324at2"/>
<evidence type="ECO:0000313" key="10">
    <source>
        <dbReference type="Proteomes" id="UP000064912"/>
    </source>
</evidence>
<evidence type="ECO:0000256" key="3">
    <source>
        <dbReference type="ARBA" id="ARBA00022692"/>
    </source>
</evidence>
<name>A0A0D6B3D5_RHOSU</name>
<dbReference type="PATRIC" id="fig|35806.4.peg.2528"/>
<feature type="domain" description="RDD" evidence="7">
    <location>
        <begin position="29"/>
        <end position="145"/>
    </location>
</feature>
<comment type="subcellular location">
    <subcellularLocation>
        <location evidence="1">Cell membrane</location>
        <topology evidence="1">Multi-pass membrane protein</topology>
    </subcellularLocation>
</comment>
<dbReference type="EMBL" id="AP014800">
    <property type="protein sequence ID" value="BAQ69602.1"/>
    <property type="molecule type" value="Genomic_DNA"/>
</dbReference>
<accession>A0A0D6B3D5</accession>
<evidence type="ECO:0000256" key="4">
    <source>
        <dbReference type="ARBA" id="ARBA00022989"/>
    </source>
</evidence>
<proteinExistence type="predicted"/>
<evidence type="ECO:0000256" key="2">
    <source>
        <dbReference type="ARBA" id="ARBA00022475"/>
    </source>
</evidence>
<evidence type="ECO:0000256" key="1">
    <source>
        <dbReference type="ARBA" id="ARBA00004651"/>
    </source>
</evidence>
<dbReference type="GO" id="GO:0005886">
    <property type="term" value="C:plasma membrane"/>
    <property type="evidence" value="ECO:0007669"/>
    <property type="project" value="UniProtKB-SubCell"/>
</dbReference>
<dbReference type="KEGG" id="rsu:NHU_02451"/>
<protein>
    <submittedName>
        <fullName evidence="8">RDD domain-containing protein</fullName>
    </submittedName>
    <submittedName>
        <fullName evidence="9">RDD family protein</fullName>
    </submittedName>
</protein>
<evidence type="ECO:0000256" key="6">
    <source>
        <dbReference type="SAM" id="Phobius"/>
    </source>
</evidence>
<keyword evidence="4 6" id="KW-1133">Transmembrane helix</keyword>
<feature type="transmembrane region" description="Helical" evidence="6">
    <location>
        <begin position="112"/>
        <end position="132"/>
    </location>
</feature>
<keyword evidence="2" id="KW-1003">Cell membrane</keyword>
<sequence length="156" mass="16852">MTEQTEPSADRLWGLPDPALQPDFYAGVPSKRLAAWVVDVVLILVISLLALPFTAFTALFFLPLFFTLVGFAYRTVTLARGSATWGMRIMAIEIRTARGDKLDLSTAALHTLAYSACITFVLPQVASVILMLTGARAQGLPDFILGTAAINRPANP</sequence>